<sequence>MRKPIVVAAVLVALAAALAAGMAAGSRVTLLVLDVPDRQATLLVKRSASLGMGWLESEATLCRRQQPGSPLHSVMLSPEFCPLALAAGQETRGDRVLLTLPFLAWLHGLAGRALA</sequence>
<name>A0A4Q7NMG6_9BURK</name>
<evidence type="ECO:0000256" key="1">
    <source>
        <dbReference type="SAM" id="SignalP"/>
    </source>
</evidence>
<keyword evidence="1" id="KW-0732">Signal</keyword>
<dbReference type="EMBL" id="SGXC01000001">
    <property type="protein sequence ID" value="RZS86158.1"/>
    <property type="molecule type" value="Genomic_DNA"/>
</dbReference>
<gene>
    <name evidence="2" type="ORF">EV675_2192</name>
</gene>
<accession>A0A4Q7NMG6</accession>
<dbReference type="OrthoDB" id="8688056at2"/>
<evidence type="ECO:0000313" key="3">
    <source>
        <dbReference type="Proteomes" id="UP000292445"/>
    </source>
</evidence>
<dbReference type="Proteomes" id="UP000292445">
    <property type="component" value="Unassembled WGS sequence"/>
</dbReference>
<organism evidence="2 3">
    <name type="scientific">Pigmentiphaga kullae</name>
    <dbReference type="NCBI Taxonomy" id="151784"/>
    <lineage>
        <taxon>Bacteria</taxon>
        <taxon>Pseudomonadati</taxon>
        <taxon>Pseudomonadota</taxon>
        <taxon>Betaproteobacteria</taxon>
        <taxon>Burkholderiales</taxon>
        <taxon>Alcaligenaceae</taxon>
        <taxon>Pigmentiphaga</taxon>
    </lineage>
</organism>
<evidence type="ECO:0000313" key="2">
    <source>
        <dbReference type="EMBL" id="RZS86158.1"/>
    </source>
</evidence>
<feature type="signal peptide" evidence="1">
    <location>
        <begin position="1"/>
        <end position="19"/>
    </location>
</feature>
<keyword evidence="3" id="KW-1185">Reference proteome</keyword>
<protein>
    <submittedName>
        <fullName evidence="2">Uncharacterized protein</fullName>
    </submittedName>
</protein>
<proteinExistence type="predicted"/>
<feature type="chain" id="PRO_5020583266" evidence="1">
    <location>
        <begin position="20"/>
        <end position="115"/>
    </location>
</feature>
<dbReference type="RefSeq" id="WP_130357275.1">
    <property type="nucleotide sequence ID" value="NZ_SGXC01000001.1"/>
</dbReference>
<dbReference type="AlphaFoldDB" id="A0A4Q7NMG6"/>
<comment type="caution">
    <text evidence="2">The sequence shown here is derived from an EMBL/GenBank/DDBJ whole genome shotgun (WGS) entry which is preliminary data.</text>
</comment>
<reference evidence="2 3" key="1">
    <citation type="submission" date="2019-02" db="EMBL/GenBank/DDBJ databases">
        <title>Genomic Encyclopedia of Type Strains, Phase IV (KMG-IV): sequencing the most valuable type-strain genomes for metagenomic binning, comparative biology and taxonomic classification.</title>
        <authorList>
            <person name="Goeker M."/>
        </authorList>
    </citation>
    <scope>NUCLEOTIDE SEQUENCE [LARGE SCALE GENOMIC DNA]</scope>
    <source>
        <strain evidence="2 3">K24</strain>
    </source>
</reference>